<protein>
    <submittedName>
        <fullName evidence="3">DUF4245 family protein</fullName>
    </submittedName>
</protein>
<proteinExistence type="predicted"/>
<sequence length="211" mass="22050">MCAATDDAGGGGTAPAMDTWDVPNQKPRILNDYRDLFWSLIPLVLICVVFAGIASQCSFSAHGPTPGKIPAFDVTAALRDDARTLPFPIRQPSLPDGWKPNSGSRDTVTGTGGGAVSTVGYLSPQGTYMQLTQSNATVDALANHVEGVRTPAGTQRVGDRVWSVFHVNGTEPAWITDFGTVRVLIKGAGDQSIYTTLAGAVGAAEPIKPAP</sequence>
<evidence type="ECO:0000256" key="2">
    <source>
        <dbReference type="SAM" id="Phobius"/>
    </source>
</evidence>
<gene>
    <name evidence="3" type="ORF">F6W96_33900</name>
</gene>
<dbReference type="Proteomes" id="UP000500953">
    <property type="component" value="Chromosome"/>
</dbReference>
<keyword evidence="2" id="KW-0812">Transmembrane</keyword>
<name>A0A6G9ZAL6_9NOCA</name>
<dbReference type="InterPro" id="IPR025339">
    <property type="entry name" value="DUF4245"/>
</dbReference>
<dbReference type="AlphaFoldDB" id="A0A6G9ZAL6"/>
<evidence type="ECO:0000313" key="3">
    <source>
        <dbReference type="EMBL" id="QIS22588.1"/>
    </source>
</evidence>
<feature type="region of interest" description="Disordered" evidence="1">
    <location>
        <begin position="1"/>
        <end position="21"/>
    </location>
</feature>
<keyword evidence="2" id="KW-1133">Transmembrane helix</keyword>
<feature type="region of interest" description="Disordered" evidence="1">
    <location>
        <begin position="89"/>
        <end position="110"/>
    </location>
</feature>
<dbReference type="Pfam" id="PF14030">
    <property type="entry name" value="DUF4245"/>
    <property type="match status" value="1"/>
</dbReference>
<evidence type="ECO:0000256" key="1">
    <source>
        <dbReference type="SAM" id="MobiDB-lite"/>
    </source>
</evidence>
<dbReference type="EMBL" id="CP046173">
    <property type="protein sequence ID" value="QIS22588.1"/>
    <property type="molecule type" value="Genomic_DNA"/>
</dbReference>
<feature type="transmembrane region" description="Helical" evidence="2">
    <location>
        <begin position="36"/>
        <end position="54"/>
    </location>
</feature>
<accession>A0A6G9ZAL6</accession>
<evidence type="ECO:0000313" key="4">
    <source>
        <dbReference type="Proteomes" id="UP000500953"/>
    </source>
</evidence>
<reference evidence="3 4" key="1">
    <citation type="journal article" date="2019" name="ACS Chem. Biol.">
        <title>Identification and Mobilization of a Cryptic Antibiotic Biosynthesis Gene Locus from a Human-Pathogenic Nocardia Isolate.</title>
        <authorList>
            <person name="Herisse M."/>
            <person name="Ishida K."/>
            <person name="Porter J.L."/>
            <person name="Howden B."/>
            <person name="Hertweck C."/>
            <person name="Stinear T.P."/>
            <person name="Pidot S.J."/>
        </authorList>
    </citation>
    <scope>NUCLEOTIDE SEQUENCE [LARGE SCALE GENOMIC DNA]</scope>
    <source>
        <strain evidence="3 4">AUSMDU00012715</strain>
    </source>
</reference>
<keyword evidence="2" id="KW-0472">Membrane</keyword>
<organism evidence="3 4">
    <name type="scientific">Nocardia terpenica</name>
    <dbReference type="NCBI Taxonomy" id="455432"/>
    <lineage>
        <taxon>Bacteria</taxon>
        <taxon>Bacillati</taxon>
        <taxon>Actinomycetota</taxon>
        <taxon>Actinomycetes</taxon>
        <taxon>Mycobacteriales</taxon>
        <taxon>Nocardiaceae</taxon>
        <taxon>Nocardia</taxon>
    </lineage>
</organism>